<dbReference type="InterPro" id="IPR054402">
    <property type="entry name" value="Tt1218-like_dom"/>
</dbReference>
<dbReference type="Pfam" id="PF22150">
    <property type="entry name" value="Tt1218-like"/>
    <property type="match status" value="1"/>
</dbReference>
<dbReference type="STRING" id="490188.SAMN04488068_1611"/>
<keyword evidence="5" id="KW-1185">Reference proteome</keyword>
<evidence type="ECO:0000256" key="2">
    <source>
        <dbReference type="SAM" id="Phobius"/>
    </source>
</evidence>
<proteinExistence type="predicted"/>
<gene>
    <name evidence="4" type="ORF">SAMN04488068_1611</name>
</gene>
<dbReference type="NCBIfam" id="TIGR02523">
    <property type="entry name" value="type_IV_pilV"/>
    <property type="match status" value="1"/>
</dbReference>
<dbReference type="AlphaFoldDB" id="A0A1M5N3M8"/>
<evidence type="ECO:0000313" key="4">
    <source>
        <dbReference type="EMBL" id="SHG84168.1"/>
    </source>
</evidence>
<sequence length="194" mass="20158">MHRAPAMGFTLVEVLITIVVTAIGLLTVAGLQAASKKVNFEAAQRTVATALAQDMIERIRANPSAKTSYLTSDATAVSLSTDCGASGATCSKADLAAYDLYQWGRKLSGSAETDASGNLTGGLLNPTGCITVASGVYRVAVAWRGLSALGAIPSSTPSNSPLRSTCGQGLGRYDDPQTNGSDERMRRLIVVEFI</sequence>
<dbReference type="InterPro" id="IPR013362">
    <property type="entry name" value="Pilus_4_PilV"/>
</dbReference>
<protein>
    <submittedName>
        <fullName evidence="4">Type IV pilus assembly protein PilV</fullName>
    </submittedName>
</protein>
<organism evidence="4 5">
    <name type="scientific">Hydrocarboniphaga daqingensis</name>
    <dbReference type="NCBI Taxonomy" id="490188"/>
    <lineage>
        <taxon>Bacteria</taxon>
        <taxon>Pseudomonadati</taxon>
        <taxon>Pseudomonadota</taxon>
        <taxon>Gammaproteobacteria</taxon>
        <taxon>Nevskiales</taxon>
        <taxon>Nevskiaceae</taxon>
        <taxon>Hydrocarboniphaga</taxon>
    </lineage>
</organism>
<keyword evidence="2" id="KW-0472">Membrane</keyword>
<feature type="region of interest" description="Disordered" evidence="1">
    <location>
        <begin position="154"/>
        <end position="181"/>
    </location>
</feature>
<feature type="domain" description="Type IV pilin Tt1218-like" evidence="3">
    <location>
        <begin position="31"/>
        <end position="100"/>
    </location>
</feature>
<feature type="transmembrane region" description="Helical" evidence="2">
    <location>
        <begin position="6"/>
        <end position="31"/>
    </location>
</feature>
<keyword evidence="2" id="KW-0812">Transmembrane</keyword>
<accession>A0A1M5N3M8</accession>
<dbReference type="Proteomes" id="UP000199758">
    <property type="component" value="Unassembled WGS sequence"/>
</dbReference>
<reference evidence="4 5" key="1">
    <citation type="submission" date="2016-11" db="EMBL/GenBank/DDBJ databases">
        <authorList>
            <person name="Jaros S."/>
            <person name="Januszkiewicz K."/>
            <person name="Wedrychowicz H."/>
        </authorList>
    </citation>
    <scope>NUCLEOTIDE SEQUENCE [LARGE SCALE GENOMIC DNA]</scope>
    <source>
        <strain evidence="4 5">CGMCC 1.7049</strain>
    </source>
</reference>
<dbReference type="EMBL" id="FQWZ01000003">
    <property type="protein sequence ID" value="SHG84168.1"/>
    <property type="molecule type" value="Genomic_DNA"/>
</dbReference>
<dbReference type="RefSeq" id="WP_175550130.1">
    <property type="nucleotide sequence ID" value="NZ_FQWZ01000003.1"/>
</dbReference>
<evidence type="ECO:0000259" key="3">
    <source>
        <dbReference type="Pfam" id="PF22150"/>
    </source>
</evidence>
<evidence type="ECO:0000313" key="5">
    <source>
        <dbReference type="Proteomes" id="UP000199758"/>
    </source>
</evidence>
<feature type="compositionally biased region" description="Polar residues" evidence="1">
    <location>
        <begin position="154"/>
        <end position="167"/>
    </location>
</feature>
<evidence type="ECO:0000256" key="1">
    <source>
        <dbReference type="SAM" id="MobiDB-lite"/>
    </source>
</evidence>
<name>A0A1M5N3M8_9GAMM</name>
<keyword evidence="2" id="KW-1133">Transmembrane helix</keyword>